<keyword evidence="13" id="KW-0206">Cytoskeleton</keyword>
<comment type="similarity">
    <text evidence="4">Belongs to the syntrophin family.</text>
</comment>
<dbReference type="SMART" id="SM00233">
    <property type="entry name" value="PH"/>
    <property type="match status" value="2"/>
</dbReference>
<dbReference type="InterPro" id="IPR001478">
    <property type="entry name" value="PDZ"/>
</dbReference>
<evidence type="ECO:0000256" key="13">
    <source>
        <dbReference type="ARBA" id="ARBA00023212"/>
    </source>
</evidence>
<feature type="region of interest" description="Disordered" evidence="14">
    <location>
        <begin position="171"/>
        <end position="196"/>
    </location>
</feature>
<keyword evidence="11" id="KW-0472">Membrane</keyword>
<dbReference type="InterPro" id="IPR015482">
    <property type="entry name" value="Syntrophin"/>
</dbReference>
<dbReference type="GO" id="GO:0070161">
    <property type="term" value="C:anchoring junction"/>
    <property type="evidence" value="ECO:0007669"/>
    <property type="project" value="UniProtKB-SubCell"/>
</dbReference>
<dbReference type="GO" id="GO:0031594">
    <property type="term" value="C:neuromuscular junction"/>
    <property type="evidence" value="ECO:0007669"/>
    <property type="project" value="TreeGrafter"/>
</dbReference>
<keyword evidence="10" id="KW-0965">Cell junction</keyword>
<dbReference type="CDD" id="cd06801">
    <property type="entry name" value="PDZ_syntrophin-like"/>
    <property type="match status" value="1"/>
</dbReference>
<dbReference type="GO" id="GO:0012505">
    <property type="term" value="C:endomembrane system"/>
    <property type="evidence" value="ECO:0007669"/>
    <property type="project" value="UniProtKB-SubCell"/>
</dbReference>
<evidence type="ECO:0000313" key="18">
    <source>
        <dbReference type="Proteomes" id="UP000646548"/>
    </source>
</evidence>
<dbReference type="InterPro" id="IPR011993">
    <property type="entry name" value="PH-like_dom_sf"/>
</dbReference>
<dbReference type="InterPro" id="IPR001849">
    <property type="entry name" value="PH_domain"/>
</dbReference>
<dbReference type="Gene3D" id="2.30.29.30">
    <property type="entry name" value="Pleckstrin-homology domain (PH domain)/Phosphotyrosine-binding domain (PTB)"/>
    <property type="match status" value="2"/>
</dbReference>
<dbReference type="InterPro" id="IPR041428">
    <property type="entry name" value="PHsplit_syntrophin"/>
</dbReference>
<dbReference type="InterPro" id="IPR036034">
    <property type="entry name" value="PDZ_sf"/>
</dbReference>
<evidence type="ECO:0000256" key="8">
    <source>
        <dbReference type="ARBA" id="ARBA00022837"/>
    </source>
</evidence>
<keyword evidence="6" id="KW-0597">Phosphoprotein</keyword>
<evidence type="ECO:0000256" key="9">
    <source>
        <dbReference type="ARBA" id="ARBA00022860"/>
    </source>
</evidence>
<dbReference type="SUPFAM" id="SSF50156">
    <property type="entry name" value="PDZ domain-like"/>
    <property type="match status" value="1"/>
</dbReference>
<name>A0A834C414_ORYME</name>
<reference evidence="17" key="1">
    <citation type="journal article" name="BMC Genomics">
        <title>Long-read sequencing and de novo genome assembly of marine medaka (Oryzias melastigma).</title>
        <authorList>
            <person name="Liang P."/>
            <person name="Saqib H.S.A."/>
            <person name="Ni X."/>
            <person name="Shen Y."/>
        </authorList>
    </citation>
    <scope>NUCLEOTIDE SEQUENCE</scope>
    <source>
        <strain evidence="17">Bigg-433</strain>
    </source>
</reference>
<dbReference type="Pfam" id="PF23012">
    <property type="entry name" value="Syntrophin_4th"/>
    <property type="match status" value="1"/>
</dbReference>
<keyword evidence="9" id="KW-0112">Calmodulin-binding</keyword>
<dbReference type="GO" id="GO:0005198">
    <property type="term" value="F:structural molecule activity"/>
    <property type="evidence" value="ECO:0007669"/>
    <property type="project" value="InterPro"/>
</dbReference>
<dbReference type="PROSITE" id="PS50106">
    <property type="entry name" value="PDZ"/>
    <property type="match status" value="1"/>
</dbReference>
<dbReference type="PANTHER" id="PTHR10554">
    <property type="entry name" value="SYNTROPHIN"/>
    <property type="match status" value="1"/>
</dbReference>
<dbReference type="SMART" id="SM00228">
    <property type="entry name" value="PDZ"/>
    <property type="match status" value="1"/>
</dbReference>
<protein>
    <submittedName>
        <fullName evidence="17">Alpha-1-syntrophin</fullName>
    </submittedName>
</protein>
<gene>
    <name evidence="17" type="ORF">FQA47_021874</name>
</gene>
<dbReference type="PANTHER" id="PTHR10554:SF6">
    <property type="entry name" value="ALPHA-1-SYNTROPHIN"/>
    <property type="match status" value="1"/>
</dbReference>
<dbReference type="GO" id="GO:0042383">
    <property type="term" value="C:sarcolemma"/>
    <property type="evidence" value="ECO:0007669"/>
    <property type="project" value="TreeGrafter"/>
</dbReference>
<evidence type="ECO:0000256" key="6">
    <source>
        <dbReference type="ARBA" id="ARBA00022553"/>
    </source>
</evidence>
<dbReference type="Pfam" id="PF00595">
    <property type="entry name" value="PDZ"/>
    <property type="match status" value="1"/>
</dbReference>
<evidence type="ECO:0000256" key="7">
    <source>
        <dbReference type="ARBA" id="ARBA00022737"/>
    </source>
</evidence>
<dbReference type="Proteomes" id="UP000646548">
    <property type="component" value="Unassembled WGS sequence"/>
</dbReference>
<dbReference type="Gene3D" id="2.30.42.10">
    <property type="match status" value="1"/>
</dbReference>
<comment type="subcellular location">
    <subcellularLocation>
        <location evidence="3">Cell junction</location>
    </subcellularLocation>
    <subcellularLocation>
        <location evidence="2">Cytoplasm</location>
        <location evidence="2">Cytoskeleton</location>
    </subcellularLocation>
    <subcellularLocation>
        <location evidence="1">Endomembrane system</location>
        <topology evidence="1">Peripheral membrane protein</topology>
    </subcellularLocation>
</comment>
<feature type="compositionally biased region" description="Polar residues" evidence="14">
    <location>
        <begin position="62"/>
        <end position="71"/>
    </location>
</feature>
<evidence type="ECO:0000256" key="2">
    <source>
        <dbReference type="ARBA" id="ARBA00004245"/>
    </source>
</evidence>
<evidence type="ECO:0000256" key="12">
    <source>
        <dbReference type="ARBA" id="ARBA00023203"/>
    </source>
</evidence>
<evidence type="ECO:0000256" key="4">
    <source>
        <dbReference type="ARBA" id="ARBA00010798"/>
    </source>
</evidence>
<dbReference type="GO" id="GO:0003779">
    <property type="term" value="F:actin binding"/>
    <property type="evidence" value="ECO:0007669"/>
    <property type="project" value="UniProtKB-KW"/>
</dbReference>
<dbReference type="EMBL" id="WKFB01000453">
    <property type="protein sequence ID" value="KAF6722494.1"/>
    <property type="molecule type" value="Genomic_DNA"/>
</dbReference>
<evidence type="ECO:0000256" key="14">
    <source>
        <dbReference type="SAM" id="MobiDB-lite"/>
    </source>
</evidence>
<feature type="region of interest" description="Disordered" evidence="14">
    <location>
        <begin position="35"/>
        <end position="71"/>
    </location>
</feature>
<dbReference type="SUPFAM" id="SSF50729">
    <property type="entry name" value="PH domain-like"/>
    <property type="match status" value="1"/>
</dbReference>
<evidence type="ECO:0000256" key="1">
    <source>
        <dbReference type="ARBA" id="ARBA00004184"/>
    </source>
</evidence>
<dbReference type="GO" id="GO:0005516">
    <property type="term" value="F:calmodulin binding"/>
    <property type="evidence" value="ECO:0007669"/>
    <property type="project" value="UniProtKB-KW"/>
</dbReference>
<evidence type="ECO:0000256" key="3">
    <source>
        <dbReference type="ARBA" id="ARBA00004282"/>
    </source>
</evidence>
<dbReference type="PROSITE" id="PS50003">
    <property type="entry name" value="PH_DOMAIN"/>
    <property type="match status" value="1"/>
</dbReference>
<dbReference type="GO" id="GO:0005856">
    <property type="term" value="C:cytoskeleton"/>
    <property type="evidence" value="ECO:0007669"/>
    <property type="project" value="UniProtKB-SubCell"/>
</dbReference>
<keyword evidence="7" id="KW-0677">Repeat</keyword>
<evidence type="ECO:0000256" key="5">
    <source>
        <dbReference type="ARBA" id="ARBA00022490"/>
    </source>
</evidence>
<evidence type="ECO:0000259" key="15">
    <source>
        <dbReference type="PROSITE" id="PS50003"/>
    </source>
</evidence>
<organism evidence="17 18">
    <name type="scientific">Oryzias melastigma</name>
    <name type="common">Marine medaka</name>
    <dbReference type="NCBI Taxonomy" id="30732"/>
    <lineage>
        <taxon>Eukaryota</taxon>
        <taxon>Metazoa</taxon>
        <taxon>Chordata</taxon>
        <taxon>Craniata</taxon>
        <taxon>Vertebrata</taxon>
        <taxon>Euteleostomi</taxon>
        <taxon>Actinopterygii</taxon>
        <taxon>Neopterygii</taxon>
        <taxon>Teleostei</taxon>
        <taxon>Neoteleostei</taxon>
        <taxon>Acanthomorphata</taxon>
        <taxon>Ovalentaria</taxon>
        <taxon>Atherinomorphae</taxon>
        <taxon>Beloniformes</taxon>
        <taxon>Adrianichthyidae</taxon>
        <taxon>Oryziinae</taxon>
        <taxon>Oryzias</taxon>
    </lineage>
</organism>
<accession>A0A834C414</accession>
<keyword evidence="8" id="KW-0106">Calcium</keyword>
<feature type="domain" description="PDZ" evidence="16">
    <location>
        <begin position="78"/>
        <end position="161"/>
    </location>
</feature>
<feature type="domain" description="PH" evidence="15">
    <location>
        <begin position="6"/>
        <end position="257"/>
    </location>
</feature>
<keyword evidence="12" id="KW-0009">Actin-binding</keyword>
<dbReference type="InterPro" id="IPR055108">
    <property type="entry name" value="Syntrophin_4th"/>
</dbReference>
<comment type="caution">
    <text evidence="17">The sequence shown here is derived from an EMBL/GenBank/DDBJ whole genome shotgun (WGS) entry which is preliminary data.</text>
</comment>
<proteinExistence type="inferred from homology"/>
<dbReference type="FunFam" id="2.30.29.30:FF:000536">
    <property type="entry name" value="Syntrophin alpha 1"/>
    <property type="match status" value="1"/>
</dbReference>
<evidence type="ECO:0000256" key="10">
    <source>
        <dbReference type="ARBA" id="ARBA00022949"/>
    </source>
</evidence>
<evidence type="ECO:0000259" key="16">
    <source>
        <dbReference type="PROSITE" id="PS50106"/>
    </source>
</evidence>
<dbReference type="GO" id="GO:0016010">
    <property type="term" value="C:dystrophin-associated glycoprotein complex"/>
    <property type="evidence" value="ECO:0007669"/>
    <property type="project" value="TreeGrafter"/>
</dbReference>
<sequence length="576" mass="63550">MAAAMKTQKTGLLELRVTVDRWVRVLATLSEDALTLNPGEGADEPAKPSQSPAGAVNGDPPNLSSSPVPETITNVKRTVRVTKQDVGGLGISIKGGKENKMPILISKIFKGLAADQTEALYVGDAILSVNGYDLREATHDEAVQALKKTGKEVILEVKYIKEMSAFFKSSGSPGATLPWESPPSTPQRGPELAPAEVKEPRCVPLKMCQVSRKQCPPDTEDRYFEMTSFNRKNSVFLRAKDPAMAQSWYNAIQAAAGSLLPQVKEELKIMQPGIQIKHLGWITEQMSQGPEKPVLAVLTDKDLLLYPSLPENKQNLSSPTKNHPLITTRFSDTCVAVDPFVFNFCFPVNFSASKLLYRITPIWGKKSNIFSRIYESYFSHFFLISTSVAHFFSVASLIVLNSCLFQPQSSNFSPHALRLVHSGPGKSSPLVDSELSFGLRSGTRQGVETHVFRVDSAKELSTWTHLLVEGCHNAAELIREVTTACSWNGKECTLGVHIDEGFTLYTEEMGVRKSVLFQQPFERLRMSSDDGVRMMFLDFGGPEAELQLDLHCCPKTLVFIIHSFLSAKVKRLGLLA</sequence>
<keyword evidence="5" id="KW-0963">Cytoplasm</keyword>
<dbReference type="Pfam" id="PF18012">
    <property type="entry name" value="PH_17"/>
    <property type="match status" value="1"/>
</dbReference>
<dbReference type="FunFam" id="2.30.42.10:FF:000052">
    <property type="entry name" value="Syntrophin beta 1"/>
    <property type="match status" value="1"/>
</dbReference>
<evidence type="ECO:0000313" key="17">
    <source>
        <dbReference type="EMBL" id="KAF6722494.1"/>
    </source>
</evidence>
<dbReference type="AlphaFoldDB" id="A0A834C414"/>
<evidence type="ECO:0000256" key="11">
    <source>
        <dbReference type="ARBA" id="ARBA00023136"/>
    </source>
</evidence>